<feature type="region of interest" description="Disordered" evidence="1">
    <location>
        <begin position="1"/>
        <end position="103"/>
    </location>
</feature>
<keyword evidence="3" id="KW-1185">Reference proteome</keyword>
<feature type="compositionally biased region" description="Low complexity" evidence="1">
    <location>
        <begin position="65"/>
        <end position="86"/>
    </location>
</feature>
<feature type="compositionally biased region" description="Basic and acidic residues" evidence="1">
    <location>
        <begin position="31"/>
        <end position="44"/>
    </location>
</feature>
<dbReference type="Proteomes" id="UP001469553">
    <property type="component" value="Unassembled WGS sequence"/>
</dbReference>
<protein>
    <submittedName>
        <fullName evidence="2">Uncharacterized protein</fullName>
    </submittedName>
</protein>
<feature type="compositionally biased region" description="Pro residues" evidence="1">
    <location>
        <begin position="21"/>
        <end position="30"/>
    </location>
</feature>
<accession>A0ABV1A510</accession>
<evidence type="ECO:0000313" key="2">
    <source>
        <dbReference type="EMBL" id="MEQ2312736.1"/>
    </source>
</evidence>
<dbReference type="EMBL" id="JAHRIP010080055">
    <property type="protein sequence ID" value="MEQ2312736.1"/>
    <property type="molecule type" value="Genomic_DNA"/>
</dbReference>
<evidence type="ECO:0000313" key="3">
    <source>
        <dbReference type="Proteomes" id="UP001469553"/>
    </source>
</evidence>
<name>A0ABV1A510_9TELE</name>
<feature type="non-terminal residue" evidence="2">
    <location>
        <position position="1"/>
    </location>
</feature>
<comment type="caution">
    <text evidence="2">The sequence shown here is derived from an EMBL/GenBank/DDBJ whole genome shotgun (WGS) entry which is preliminary data.</text>
</comment>
<gene>
    <name evidence="2" type="ORF">AMECASPLE_034277</name>
</gene>
<reference evidence="2 3" key="1">
    <citation type="submission" date="2021-06" db="EMBL/GenBank/DDBJ databases">
        <authorList>
            <person name="Palmer J.M."/>
        </authorList>
    </citation>
    <scope>NUCLEOTIDE SEQUENCE [LARGE SCALE GENOMIC DNA]</scope>
    <source>
        <strain evidence="2 3">AS_MEX2019</strain>
        <tissue evidence="2">Muscle</tissue>
    </source>
</reference>
<proteinExistence type="predicted"/>
<organism evidence="2 3">
    <name type="scientific">Ameca splendens</name>
    <dbReference type="NCBI Taxonomy" id="208324"/>
    <lineage>
        <taxon>Eukaryota</taxon>
        <taxon>Metazoa</taxon>
        <taxon>Chordata</taxon>
        <taxon>Craniata</taxon>
        <taxon>Vertebrata</taxon>
        <taxon>Euteleostomi</taxon>
        <taxon>Actinopterygii</taxon>
        <taxon>Neopterygii</taxon>
        <taxon>Teleostei</taxon>
        <taxon>Neoteleostei</taxon>
        <taxon>Acanthomorphata</taxon>
        <taxon>Ovalentaria</taxon>
        <taxon>Atherinomorphae</taxon>
        <taxon>Cyprinodontiformes</taxon>
        <taxon>Goodeidae</taxon>
        <taxon>Ameca</taxon>
    </lineage>
</organism>
<sequence length="103" mass="10400">LSDFSQPISFENAEIGQCPNFAPPPPPPPHLPEEGETEKKKVDSKPVSPPLTPAPGTSPGGPDEAAPSVPGAATPTASAAVAPPTAKLDPSTDLVFTHSQTDA</sequence>
<evidence type="ECO:0000256" key="1">
    <source>
        <dbReference type="SAM" id="MobiDB-lite"/>
    </source>
</evidence>